<protein>
    <recommendedName>
        <fullName evidence="4">dihydropteroate synthase</fullName>
        <ecNumber evidence="4">2.5.1.15</ecNumber>
    </recommendedName>
</protein>
<evidence type="ECO:0000313" key="11">
    <source>
        <dbReference type="Proteomes" id="UP001374893"/>
    </source>
</evidence>
<comment type="catalytic activity">
    <reaction evidence="1">
        <text>(7,8-dihydropterin-6-yl)methyl diphosphate + 4-aminobenzoate = 7,8-dihydropteroate + diphosphate</text>
        <dbReference type="Rhea" id="RHEA:19949"/>
        <dbReference type="ChEBI" id="CHEBI:17836"/>
        <dbReference type="ChEBI" id="CHEBI:17839"/>
        <dbReference type="ChEBI" id="CHEBI:33019"/>
        <dbReference type="ChEBI" id="CHEBI:72950"/>
        <dbReference type="EC" id="2.5.1.15"/>
    </reaction>
</comment>
<dbReference type="InterPro" id="IPR006390">
    <property type="entry name" value="DHP_synth_dom"/>
</dbReference>
<evidence type="ECO:0000313" key="10">
    <source>
        <dbReference type="EMBL" id="BCX47419.1"/>
    </source>
</evidence>
<comment type="cofactor">
    <cofactor evidence="2">
        <name>Mg(2+)</name>
        <dbReference type="ChEBI" id="CHEBI:18420"/>
    </cofactor>
</comment>
<dbReference type="EMBL" id="AP024702">
    <property type="protein sequence ID" value="BCX47419.1"/>
    <property type="molecule type" value="Genomic_DNA"/>
</dbReference>
<evidence type="ECO:0000256" key="6">
    <source>
        <dbReference type="ARBA" id="ARBA00022723"/>
    </source>
</evidence>
<evidence type="ECO:0000259" key="9">
    <source>
        <dbReference type="PROSITE" id="PS50972"/>
    </source>
</evidence>
<proteinExistence type="predicted"/>
<accession>A0ABM7RCM6</accession>
<comment type="pathway">
    <text evidence="3">Cofactor biosynthesis; tetrahydrofolate biosynthesis; 7,8-dihydrofolate from 2-amino-4-hydroxy-6-hydroxymethyl-7,8-dihydropteridine diphosphate and 4-aminobenzoate: step 1/2.</text>
</comment>
<keyword evidence="7" id="KW-0460">Magnesium</keyword>
<dbReference type="PROSITE" id="PS00793">
    <property type="entry name" value="DHPS_2"/>
    <property type="match status" value="1"/>
</dbReference>
<reference evidence="10 11" key="1">
    <citation type="submission" date="2021-06" db="EMBL/GenBank/DDBJ databases">
        <title>Complete genome of Haloferula helveola possessing various polysaccharide degrading enzymes.</title>
        <authorList>
            <person name="Takami H."/>
            <person name="Huang C."/>
            <person name="Hamasaki K."/>
        </authorList>
    </citation>
    <scope>NUCLEOTIDE SEQUENCE [LARGE SCALE GENOMIC DNA]</scope>
    <source>
        <strain evidence="10 11">CN-1</strain>
    </source>
</reference>
<organism evidence="10 11">
    <name type="scientific">Haloferula helveola</name>
    <dbReference type="NCBI Taxonomy" id="490095"/>
    <lineage>
        <taxon>Bacteria</taxon>
        <taxon>Pseudomonadati</taxon>
        <taxon>Verrucomicrobiota</taxon>
        <taxon>Verrucomicrobiia</taxon>
        <taxon>Verrucomicrobiales</taxon>
        <taxon>Verrucomicrobiaceae</taxon>
        <taxon>Haloferula</taxon>
    </lineage>
</organism>
<evidence type="ECO:0000256" key="4">
    <source>
        <dbReference type="ARBA" id="ARBA00012458"/>
    </source>
</evidence>
<dbReference type="Pfam" id="PF00809">
    <property type="entry name" value="Pterin_bind"/>
    <property type="match status" value="1"/>
</dbReference>
<dbReference type="InterPro" id="IPR000489">
    <property type="entry name" value="Pterin-binding_dom"/>
</dbReference>
<dbReference type="Proteomes" id="UP001374893">
    <property type="component" value="Chromosome"/>
</dbReference>
<dbReference type="PROSITE" id="PS50972">
    <property type="entry name" value="PTERIN_BINDING"/>
    <property type="match status" value="1"/>
</dbReference>
<dbReference type="CDD" id="cd00739">
    <property type="entry name" value="DHPS"/>
    <property type="match status" value="1"/>
</dbReference>
<dbReference type="InterPro" id="IPR045031">
    <property type="entry name" value="DHP_synth-like"/>
</dbReference>
<evidence type="ECO:0000256" key="5">
    <source>
        <dbReference type="ARBA" id="ARBA00022679"/>
    </source>
</evidence>
<dbReference type="SUPFAM" id="SSF51717">
    <property type="entry name" value="Dihydropteroate synthetase-like"/>
    <property type="match status" value="1"/>
</dbReference>
<name>A0ABM7RCM6_9BACT</name>
<keyword evidence="5" id="KW-0808">Transferase</keyword>
<keyword evidence="11" id="KW-1185">Reference proteome</keyword>
<keyword evidence="6" id="KW-0479">Metal-binding</keyword>
<dbReference type="PANTHER" id="PTHR20941">
    <property type="entry name" value="FOLATE SYNTHESIS PROTEINS"/>
    <property type="match status" value="1"/>
</dbReference>
<dbReference type="EC" id="2.5.1.15" evidence="4"/>
<evidence type="ECO:0000256" key="3">
    <source>
        <dbReference type="ARBA" id="ARBA00004763"/>
    </source>
</evidence>
<dbReference type="NCBIfam" id="TIGR01496">
    <property type="entry name" value="DHPS"/>
    <property type="match status" value="1"/>
</dbReference>
<dbReference type="RefSeq" id="WP_353415603.1">
    <property type="nucleotide sequence ID" value="NZ_BAABRH010000004.1"/>
</dbReference>
<evidence type="ECO:0000256" key="1">
    <source>
        <dbReference type="ARBA" id="ARBA00000012"/>
    </source>
</evidence>
<sequence>MGILNVTPDSFSDGGRHDAPAAALEQARRMIADGADIIDVGGESTRPGAEPVSAEDESARVRPVIQALRAEWDGLISIDTMKSRVALAALEAGADIVNDVAGLRDPAMVELCAGMRCGVVAMHMRGEPRTMQAAPEYGDVVAEVRGFFEERYASLTAAGIDAEAICFDPGIGFGKTLEHNLALLRGLPELEVEGRPLLIGVSRKSFIGRLLESDELSDREWPTVALTAWARESGARVHRVHDVRPNREALRMVEAILNGV</sequence>
<feature type="domain" description="Pterin-binding" evidence="9">
    <location>
        <begin position="1"/>
        <end position="251"/>
    </location>
</feature>
<dbReference type="InterPro" id="IPR011005">
    <property type="entry name" value="Dihydropteroate_synth-like_sf"/>
</dbReference>
<evidence type="ECO:0000256" key="2">
    <source>
        <dbReference type="ARBA" id="ARBA00001946"/>
    </source>
</evidence>
<dbReference type="Gene3D" id="3.20.20.20">
    <property type="entry name" value="Dihydropteroate synthase-like"/>
    <property type="match status" value="1"/>
</dbReference>
<keyword evidence="8" id="KW-0289">Folate biosynthesis</keyword>
<dbReference type="PANTHER" id="PTHR20941:SF1">
    <property type="entry name" value="FOLIC ACID SYNTHESIS PROTEIN FOL1"/>
    <property type="match status" value="1"/>
</dbReference>
<evidence type="ECO:0000256" key="8">
    <source>
        <dbReference type="ARBA" id="ARBA00022909"/>
    </source>
</evidence>
<gene>
    <name evidence="10" type="primary">folP_2</name>
    <name evidence="10" type="ORF">HAHE_13270</name>
</gene>
<evidence type="ECO:0000256" key="7">
    <source>
        <dbReference type="ARBA" id="ARBA00022842"/>
    </source>
</evidence>